<dbReference type="InterPro" id="IPR016135">
    <property type="entry name" value="UBQ-conjugating_enzyme/RWD"/>
</dbReference>
<dbReference type="STRING" id="578458.D8QFN1"/>
<feature type="region of interest" description="Disordered" evidence="6">
    <location>
        <begin position="161"/>
        <end position="262"/>
    </location>
</feature>
<proteinExistence type="predicted"/>
<dbReference type="EC" id="2.3.2.23" evidence="1"/>
<dbReference type="HOGENOM" id="CLU_030988_2_3_1"/>
<dbReference type="EMBL" id="GL377311">
    <property type="protein sequence ID" value="EFI93444.1"/>
    <property type="molecule type" value="Genomic_DNA"/>
</dbReference>
<dbReference type="InParanoid" id="D8QFN1"/>
<dbReference type="GO" id="GO:0005524">
    <property type="term" value="F:ATP binding"/>
    <property type="evidence" value="ECO:0007669"/>
    <property type="project" value="UniProtKB-KW"/>
</dbReference>
<dbReference type="FunFam" id="3.10.110.10:FF:000060">
    <property type="entry name" value="Ubiquitin conjugating enzyme (UbcB)"/>
    <property type="match status" value="1"/>
</dbReference>
<name>D8QFN1_SCHCM</name>
<dbReference type="GeneID" id="9591829"/>
<keyword evidence="2" id="KW-0808">Transferase</keyword>
<dbReference type="Gene3D" id="3.10.110.10">
    <property type="entry name" value="Ubiquitin Conjugating Enzyme"/>
    <property type="match status" value="1"/>
</dbReference>
<evidence type="ECO:0000256" key="4">
    <source>
        <dbReference type="ARBA" id="ARBA00022786"/>
    </source>
</evidence>
<evidence type="ECO:0000256" key="2">
    <source>
        <dbReference type="ARBA" id="ARBA00022679"/>
    </source>
</evidence>
<dbReference type="RefSeq" id="XP_003028347.1">
    <property type="nucleotide sequence ID" value="XM_003028301.1"/>
</dbReference>
<dbReference type="SMART" id="SM00212">
    <property type="entry name" value="UBCc"/>
    <property type="match status" value="1"/>
</dbReference>
<dbReference type="Proteomes" id="UP000007431">
    <property type="component" value="Unassembled WGS sequence"/>
</dbReference>
<dbReference type="VEuPathDB" id="FungiDB:SCHCODRAFT_02589211"/>
<dbReference type="SUPFAM" id="SSF54495">
    <property type="entry name" value="UBC-like"/>
    <property type="match status" value="1"/>
</dbReference>
<dbReference type="KEGG" id="scm:SCHCO_02589211"/>
<protein>
    <recommendedName>
        <fullName evidence="1">E2 ubiquitin-conjugating enzyme</fullName>
        <ecNumber evidence="1">2.3.2.23</ecNumber>
    </recommendedName>
</protein>
<accession>D8QFN1</accession>
<evidence type="ECO:0000256" key="5">
    <source>
        <dbReference type="ARBA" id="ARBA00022840"/>
    </source>
</evidence>
<evidence type="ECO:0000256" key="3">
    <source>
        <dbReference type="ARBA" id="ARBA00022741"/>
    </source>
</evidence>
<evidence type="ECO:0000256" key="6">
    <source>
        <dbReference type="SAM" id="MobiDB-lite"/>
    </source>
</evidence>
<dbReference type="AlphaFoldDB" id="D8QFN1"/>
<dbReference type="OrthoDB" id="7851174at2759"/>
<sequence length="262" mass="28759">MPPPGLSSQTTLKRIHREIADLKKEDLNGIKLAPDETNVYLWRATIPGPEGSLYEGGSFDVEIHLPADYPFSAPKLAFKTRIYHMNISDAGHICLDILKGNWSPALSLFKVILSLSSLLTDPNPDDPLVALIAQQYKVRRKEHDETARAWTRLYAMGTLDKGKGKMIAPPAPLPRTRPPRPRVARPPAPSDVIVVDDSDDERSASGRTRKRKRGAVADGEVIDLVDEDEEPARKRPVRTGSIAGPPDGGDGRGRDSSPILIE</sequence>
<gene>
    <name evidence="8" type="ORF">SCHCODRAFT_12064</name>
</gene>
<keyword evidence="4" id="KW-0833">Ubl conjugation pathway</keyword>
<dbReference type="OMA" id="VSHYPPN"/>
<keyword evidence="5" id="KW-0067">ATP-binding</keyword>
<organism evidence="9">
    <name type="scientific">Schizophyllum commune (strain H4-8 / FGSC 9210)</name>
    <name type="common">Split gill fungus</name>
    <dbReference type="NCBI Taxonomy" id="578458"/>
    <lineage>
        <taxon>Eukaryota</taxon>
        <taxon>Fungi</taxon>
        <taxon>Dikarya</taxon>
        <taxon>Basidiomycota</taxon>
        <taxon>Agaricomycotina</taxon>
        <taxon>Agaricomycetes</taxon>
        <taxon>Agaricomycetidae</taxon>
        <taxon>Agaricales</taxon>
        <taxon>Schizophyllaceae</taxon>
        <taxon>Schizophyllum</taxon>
    </lineage>
</organism>
<evidence type="ECO:0000259" key="7">
    <source>
        <dbReference type="PROSITE" id="PS50127"/>
    </source>
</evidence>
<evidence type="ECO:0000256" key="1">
    <source>
        <dbReference type="ARBA" id="ARBA00012486"/>
    </source>
</evidence>
<feature type="compositionally biased region" description="Acidic residues" evidence="6">
    <location>
        <begin position="220"/>
        <end position="230"/>
    </location>
</feature>
<keyword evidence="9" id="KW-1185">Reference proteome</keyword>
<evidence type="ECO:0000313" key="9">
    <source>
        <dbReference type="Proteomes" id="UP000007431"/>
    </source>
</evidence>
<evidence type="ECO:0000313" key="8">
    <source>
        <dbReference type="EMBL" id="EFI93444.1"/>
    </source>
</evidence>
<dbReference type="InterPro" id="IPR000608">
    <property type="entry name" value="UBC"/>
</dbReference>
<dbReference type="eggNOG" id="KOG0417">
    <property type="taxonomic scope" value="Eukaryota"/>
</dbReference>
<dbReference type="Pfam" id="PF00179">
    <property type="entry name" value="UQ_con"/>
    <property type="match status" value="1"/>
</dbReference>
<feature type="domain" description="UBC core" evidence="7">
    <location>
        <begin position="10"/>
        <end position="156"/>
    </location>
</feature>
<dbReference type="PANTHER" id="PTHR24068">
    <property type="entry name" value="UBIQUITIN-CONJUGATING ENZYME E2"/>
    <property type="match status" value="1"/>
</dbReference>
<dbReference type="GO" id="GO:0061631">
    <property type="term" value="F:ubiquitin conjugating enzyme activity"/>
    <property type="evidence" value="ECO:0007669"/>
    <property type="project" value="UniProtKB-EC"/>
</dbReference>
<dbReference type="PROSITE" id="PS50127">
    <property type="entry name" value="UBC_2"/>
    <property type="match status" value="1"/>
</dbReference>
<keyword evidence="3" id="KW-0547">Nucleotide-binding</keyword>
<reference evidence="8 9" key="1">
    <citation type="journal article" date="2010" name="Nat. Biotechnol.">
        <title>Genome sequence of the model mushroom Schizophyllum commune.</title>
        <authorList>
            <person name="Ohm R.A."/>
            <person name="de Jong J.F."/>
            <person name="Lugones L.G."/>
            <person name="Aerts A."/>
            <person name="Kothe E."/>
            <person name="Stajich J.E."/>
            <person name="de Vries R.P."/>
            <person name="Record E."/>
            <person name="Levasseur A."/>
            <person name="Baker S.E."/>
            <person name="Bartholomew K.A."/>
            <person name="Coutinho P.M."/>
            <person name="Erdmann S."/>
            <person name="Fowler T.J."/>
            <person name="Gathman A.C."/>
            <person name="Lombard V."/>
            <person name="Henrissat B."/>
            <person name="Knabe N."/>
            <person name="Kuees U."/>
            <person name="Lilly W.W."/>
            <person name="Lindquist E."/>
            <person name="Lucas S."/>
            <person name="Magnuson J.K."/>
            <person name="Piumi F."/>
            <person name="Raudaskoski M."/>
            <person name="Salamov A."/>
            <person name="Schmutz J."/>
            <person name="Schwarze F.W.M.R."/>
            <person name="vanKuyk P.A."/>
            <person name="Horton J.S."/>
            <person name="Grigoriev I.V."/>
            <person name="Woesten H.A.B."/>
        </authorList>
    </citation>
    <scope>NUCLEOTIDE SEQUENCE [LARGE SCALE GENOMIC DNA]</scope>
    <source>
        <strain evidence="9">H4-8 / FGSC 9210</strain>
    </source>
</reference>